<protein>
    <submittedName>
        <fullName evidence="2">Uncharacterized protein</fullName>
    </submittedName>
</protein>
<dbReference type="Proteomes" id="UP000184096">
    <property type="component" value="Chromosome I"/>
</dbReference>
<accession>A0A1M7T088</accession>
<organism evidence="2 3">
    <name type="scientific">Bradyrhizobium erythrophlei</name>
    <dbReference type="NCBI Taxonomy" id="1437360"/>
    <lineage>
        <taxon>Bacteria</taxon>
        <taxon>Pseudomonadati</taxon>
        <taxon>Pseudomonadota</taxon>
        <taxon>Alphaproteobacteria</taxon>
        <taxon>Hyphomicrobiales</taxon>
        <taxon>Nitrobacteraceae</taxon>
        <taxon>Bradyrhizobium</taxon>
    </lineage>
</organism>
<sequence>MRLESESRKTSSHRRSRHIGSADGSHRNKRTTGAAPGFLGTHMRNLSPAEEMMTKQSLTPVRAGRYQTRLGRAARALVACLALAAVQPGASSPASASSRFDGQWNLVFATQRGDCDSSYNFTVDVVNGNISHPNILTFRGRVAPSGAVRASMRVGQKYASGSGKLSGAIGRGVWSGSSGQSRCAGTWAAQRN</sequence>
<gene>
    <name evidence="2" type="ORF">SAMN05444170_0533</name>
</gene>
<proteinExistence type="predicted"/>
<reference evidence="3" key="1">
    <citation type="submission" date="2016-11" db="EMBL/GenBank/DDBJ databases">
        <authorList>
            <person name="Varghese N."/>
            <person name="Submissions S."/>
        </authorList>
    </citation>
    <scope>NUCLEOTIDE SEQUENCE [LARGE SCALE GENOMIC DNA]</scope>
    <source>
        <strain evidence="3">GAS401</strain>
    </source>
</reference>
<dbReference type="AlphaFoldDB" id="A0A1M7T088"/>
<evidence type="ECO:0000313" key="2">
    <source>
        <dbReference type="EMBL" id="SHN64165.1"/>
    </source>
</evidence>
<name>A0A1M7T088_9BRAD</name>
<feature type="region of interest" description="Disordered" evidence="1">
    <location>
        <begin position="1"/>
        <end position="39"/>
    </location>
</feature>
<keyword evidence="3" id="KW-1185">Reference proteome</keyword>
<dbReference type="EMBL" id="LT670849">
    <property type="protein sequence ID" value="SHN64165.1"/>
    <property type="molecule type" value="Genomic_DNA"/>
</dbReference>
<evidence type="ECO:0000313" key="3">
    <source>
        <dbReference type="Proteomes" id="UP000184096"/>
    </source>
</evidence>
<evidence type="ECO:0000256" key="1">
    <source>
        <dbReference type="SAM" id="MobiDB-lite"/>
    </source>
</evidence>